<comment type="caution">
    <text evidence="1">The sequence shown here is derived from an EMBL/GenBank/DDBJ whole genome shotgun (WGS) entry which is preliminary data.</text>
</comment>
<proteinExistence type="predicted"/>
<keyword evidence="2" id="KW-1185">Reference proteome</keyword>
<gene>
    <name evidence="1" type="ORF">LOK49_LG02G03879</name>
</gene>
<dbReference type="EMBL" id="CM045760">
    <property type="protein sequence ID" value="KAI8028345.1"/>
    <property type="molecule type" value="Genomic_DNA"/>
</dbReference>
<dbReference type="Proteomes" id="UP001060215">
    <property type="component" value="Chromosome 3"/>
</dbReference>
<name>A0ACC0IRT9_9ERIC</name>
<accession>A0ACC0IRT9</accession>
<sequence length="94" mass="10377">MARVDLVIVMLISLVLRMALVQSQDGPNQVNWATRVDNQNEVVTTLQFYFHDTLIRVAQAVTTNNSLTLFDLVAMADDPLMEGTDPSSKLVGQA</sequence>
<protein>
    <submittedName>
        <fullName evidence="1">Dirigent protein 23</fullName>
    </submittedName>
</protein>
<evidence type="ECO:0000313" key="2">
    <source>
        <dbReference type="Proteomes" id="UP001060215"/>
    </source>
</evidence>
<organism evidence="1 2">
    <name type="scientific">Camellia lanceoleosa</name>
    <dbReference type="NCBI Taxonomy" id="1840588"/>
    <lineage>
        <taxon>Eukaryota</taxon>
        <taxon>Viridiplantae</taxon>
        <taxon>Streptophyta</taxon>
        <taxon>Embryophyta</taxon>
        <taxon>Tracheophyta</taxon>
        <taxon>Spermatophyta</taxon>
        <taxon>Magnoliopsida</taxon>
        <taxon>eudicotyledons</taxon>
        <taxon>Gunneridae</taxon>
        <taxon>Pentapetalae</taxon>
        <taxon>asterids</taxon>
        <taxon>Ericales</taxon>
        <taxon>Theaceae</taxon>
        <taxon>Camellia</taxon>
    </lineage>
</organism>
<reference evidence="1 2" key="1">
    <citation type="journal article" date="2022" name="Plant J.">
        <title>Chromosome-level genome of Camellia lanceoleosa provides a valuable resource for understanding genome evolution and self-incompatibility.</title>
        <authorList>
            <person name="Gong W."/>
            <person name="Xiao S."/>
            <person name="Wang L."/>
            <person name="Liao Z."/>
            <person name="Chang Y."/>
            <person name="Mo W."/>
            <person name="Hu G."/>
            <person name="Li W."/>
            <person name="Zhao G."/>
            <person name="Zhu H."/>
            <person name="Hu X."/>
            <person name="Ji K."/>
            <person name="Xiang X."/>
            <person name="Song Q."/>
            <person name="Yuan D."/>
            <person name="Jin S."/>
            <person name="Zhang L."/>
        </authorList>
    </citation>
    <scope>NUCLEOTIDE SEQUENCE [LARGE SCALE GENOMIC DNA]</scope>
    <source>
        <strain evidence="1">SQ_2022a</strain>
    </source>
</reference>
<evidence type="ECO:0000313" key="1">
    <source>
        <dbReference type="EMBL" id="KAI8028345.1"/>
    </source>
</evidence>